<feature type="transmembrane region" description="Helical" evidence="6">
    <location>
        <begin position="138"/>
        <end position="157"/>
    </location>
</feature>
<reference evidence="8" key="1">
    <citation type="submission" date="2021-10" db="EMBL/GenBank/DDBJ databases">
        <authorList>
            <person name="Criscuolo A."/>
        </authorList>
    </citation>
    <scope>NUCLEOTIDE SEQUENCE</scope>
    <source>
        <strain evidence="8">CIP111885</strain>
    </source>
</reference>
<dbReference type="PANTHER" id="PTHR36115:SF9">
    <property type="entry name" value="LMO1584 PROTEIN"/>
    <property type="match status" value="1"/>
</dbReference>
<dbReference type="Proteomes" id="UP000789845">
    <property type="component" value="Unassembled WGS sequence"/>
</dbReference>
<gene>
    <name evidence="8" type="ORF">NEOCIP111885_02326</name>
</gene>
<comment type="caution">
    <text evidence="8">The sequence shown here is derived from an EMBL/GenBank/DDBJ whole genome shotgun (WGS) entry which is preliminary data.</text>
</comment>
<keyword evidence="5 6" id="KW-0472">Membrane</keyword>
<sequence>METNGGPHTTEQELKYAGFWIRFVAYVLDSFIIGIPATFLIFVLLFYSVGSTIGMEALTDPAFLDSTYVEAEISDQEALSFLVAYLLSILISLILTVIYFAGMHASKWQATIGKKALGLIVTDLKGNRITFWRGLGRYLAMIFLSSIFMIGYIITAISEKKQSLHDLIAGTYVLRKY</sequence>
<evidence type="ECO:0000313" key="8">
    <source>
        <dbReference type="EMBL" id="CAG9608609.1"/>
    </source>
</evidence>
<evidence type="ECO:0000259" key="7">
    <source>
        <dbReference type="Pfam" id="PF06271"/>
    </source>
</evidence>
<protein>
    <recommendedName>
        <fullName evidence="7">RDD domain-containing protein</fullName>
    </recommendedName>
</protein>
<comment type="subcellular location">
    <subcellularLocation>
        <location evidence="1">Cell membrane</location>
        <topology evidence="1">Multi-pass membrane protein</topology>
    </subcellularLocation>
</comment>
<keyword evidence="4 6" id="KW-1133">Transmembrane helix</keyword>
<dbReference type="AlphaFoldDB" id="A0A9C7GA09"/>
<dbReference type="Pfam" id="PF06271">
    <property type="entry name" value="RDD"/>
    <property type="match status" value="1"/>
</dbReference>
<keyword evidence="3 6" id="KW-0812">Transmembrane</keyword>
<keyword evidence="2" id="KW-1003">Cell membrane</keyword>
<dbReference type="EMBL" id="CAKJTG010000011">
    <property type="protein sequence ID" value="CAG9608609.1"/>
    <property type="molecule type" value="Genomic_DNA"/>
</dbReference>
<dbReference type="PANTHER" id="PTHR36115">
    <property type="entry name" value="PROLINE-RICH ANTIGEN HOMOLOG-RELATED"/>
    <property type="match status" value="1"/>
</dbReference>
<organism evidence="8 9">
    <name type="scientific">Pseudoneobacillus rhizosphaerae</name>
    <dbReference type="NCBI Taxonomy" id="2880968"/>
    <lineage>
        <taxon>Bacteria</taxon>
        <taxon>Bacillati</taxon>
        <taxon>Bacillota</taxon>
        <taxon>Bacilli</taxon>
        <taxon>Bacillales</taxon>
        <taxon>Bacillaceae</taxon>
        <taxon>Pseudoneobacillus</taxon>
    </lineage>
</organism>
<feature type="transmembrane region" description="Helical" evidence="6">
    <location>
        <begin position="23"/>
        <end position="47"/>
    </location>
</feature>
<dbReference type="GO" id="GO:0005886">
    <property type="term" value="C:plasma membrane"/>
    <property type="evidence" value="ECO:0007669"/>
    <property type="project" value="UniProtKB-SubCell"/>
</dbReference>
<proteinExistence type="predicted"/>
<keyword evidence="9" id="KW-1185">Reference proteome</keyword>
<name>A0A9C7GA09_9BACI</name>
<dbReference type="RefSeq" id="WP_230496852.1">
    <property type="nucleotide sequence ID" value="NZ_CAKJTG010000011.1"/>
</dbReference>
<evidence type="ECO:0000256" key="6">
    <source>
        <dbReference type="SAM" id="Phobius"/>
    </source>
</evidence>
<feature type="domain" description="RDD" evidence="7">
    <location>
        <begin position="16"/>
        <end position="170"/>
    </location>
</feature>
<accession>A0A9C7GA09</accession>
<feature type="transmembrane region" description="Helical" evidence="6">
    <location>
        <begin position="78"/>
        <end position="101"/>
    </location>
</feature>
<evidence type="ECO:0000256" key="2">
    <source>
        <dbReference type="ARBA" id="ARBA00022475"/>
    </source>
</evidence>
<evidence type="ECO:0000256" key="4">
    <source>
        <dbReference type="ARBA" id="ARBA00022989"/>
    </source>
</evidence>
<dbReference type="InterPro" id="IPR010432">
    <property type="entry name" value="RDD"/>
</dbReference>
<evidence type="ECO:0000256" key="1">
    <source>
        <dbReference type="ARBA" id="ARBA00004651"/>
    </source>
</evidence>
<evidence type="ECO:0000313" key="9">
    <source>
        <dbReference type="Proteomes" id="UP000789845"/>
    </source>
</evidence>
<evidence type="ECO:0000256" key="3">
    <source>
        <dbReference type="ARBA" id="ARBA00022692"/>
    </source>
</evidence>
<dbReference type="InterPro" id="IPR051791">
    <property type="entry name" value="Pra-immunoreactive"/>
</dbReference>
<evidence type="ECO:0000256" key="5">
    <source>
        <dbReference type="ARBA" id="ARBA00023136"/>
    </source>
</evidence>